<dbReference type="InterPro" id="IPR001098">
    <property type="entry name" value="DNA-dir_DNA_pol_A_palm_dom"/>
</dbReference>
<dbReference type="GO" id="GO:0006302">
    <property type="term" value="P:double-strand break repair"/>
    <property type="evidence" value="ECO:0007669"/>
    <property type="project" value="TreeGrafter"/>
</dbReference>
<dbReference type="EMBL" id="NJIH01000023">
    <property type="protein sequence ID" value="OWT53381.1"/>
    <property type="molecule type" value="Genomic_DNA"/>
</dbReference>
<evidence type="ECO:0000256" key="1">
    <source>
        <dbReference type="ARBA" id="ARBA00007705"/>
    </source>
</evidence>
<evidence type="ECO:0000313" key="8">
    <source>
        <dbReference type="Proteomes" id="UP000214603"/>
    </source>
</evidence>
<accession>A0A225M1C9</accession>
<keyword evidence="8" id="KW-1185">Reference proteome</keyword>
<dbReference type="GO" id="GO:0006261">
    <property type="term" value="P:DNA-templated DNA replication"/>
    <property type="evidence" value="ECO:0007669"/>
    <property type="project" value="InterPro"/>
</dbReference>
<dbReference type="InterPro" id="IPR012337">
    <property type="entry name" value="RNaseH-like_sf"/>
</dbReference>
<comment type="catalytic activity">
    <reaction evidence="5">
        <text>DNA(n) + a 2'-deoxyribonucleoside 5'-triphosphate = DNA(n+1) + diphosphate</text>
        <dbReference type="Rhea" id="RHEA:22508"/>
        <dbReference type="Rhea" id="RHEA-COMP:17339"/>
        <dbReference type="Rhea" id="RHEA-COMP:17340"/>
        <dbReference type="ChEBI" id="CHEBI:33019"/>
        <dbReference type="ChEBI" id="CHEBI:61560"/>
        <dbReference type="ChEBI" id="CHEBI:173112"/>
        <dbReference type="EC" id="2.7.7.7"/>
    </reaction>
</comment>
<keyword evidence="4" id="KW-0235">DNA replication</keyword>
<name>A0A225M1C9_9BURK</name>
<dbReference type="Gene3D" id="1.10.150.20">
    <property type="entry name" value="5' to 3' exonuclease, C-terminal subdomain"/>
    <property type="match status" value="1"/>
</dbReference>
<gene>
    <name evidence="7" type="ORF">CEY11_24825</name>
</gene>
<evidence type="ECO:0000256" key="4">
    <source>
        <dbReference type="ARBA" id="ARBA00022705"/>
    </source>
</evidence>
<dbReference type="RefSeq" id="WP_088606129.1">
    <property type="nucleotide sequence ID" value="NZ_NJIH01000023.1"/>
</dbReference>
<feature type="domain" description="DNA-directed DNA polymerase family A palm" evidence="6">
    <location>
        <begin position="331"/>
        <end position="569"/>
    </location>
</feature>
<dbReference type="OrthoDB" id="9764911at2"/>
<dbReference type="AlphaFoldDB" id="A0A225M1C9"/>
<protein>
    <recommendedName>
        <fullName evidence="3">DNA-directed DNA polymerase</fullName>
        <ecNumber evidence="3">2.7.7.7</ecNumber>
    </recommendedName>
</protein>
<dbReference type="EC" id="2.7.7.7" evidence="3"/>
<dbReference type="Pfam" id="PF00476">
    <property type="entry name" value="DNA_pol_A"/>
    <property type="match status" value="1"/>
</dbReference>
<dbReference type="SUPFAM" id="SSF53098">
    <property type="entry name" value="Ribonuclease H-like"/>
    <property type="match status" value="1"/>
</dbReference>
<evidence type="ECO:0000259" key="6">
    <source>
        <dbReference type="SMART" id="SM00482"/>
    </source>
</evidence>
<comment type="subunit">
    <text evidence="2">Single-chain monomer with multiple functions.</text>
</comment>
<dbReference type="InterPro" id="IPR002298">
    <property type="entry name" value="DNA_polymerase_A"/>
</dbReference>
<dbReference type="GO" id="GO:0003887">
    <property type="term" value="F:DNA-directed DNA polymerase activity"/>
    <property type="evidence" value="ECO:0007669"/>
    <property type="project" value="UniProtKB-EC"/>
</dbReference>
<evidence type="ECO:0000256" key="2">
    <source>
        <dbReference type="ARBA" id="ARBA00011541"/>
    </source>
</evidence>
<dbReference type="Proteomes" id="UP000214603">
    <property type="component" value="Unassembled WGS sequence"/>
</dbReference>
<reference evidence="8" key="1">
    <citation type="submission" date="2017-06" db="EMBL/GenBank/DDBJ databases">
        <title>Herbaspirillum phytohormonus sp. nov., isolated from the root nodule of Robinia pseudoacacia in lead-zinc mine.</title>
        <authorList>
            <person name="Fan M."/>
            <person name="Lin Y."/>
        </authorList>
    </citation>
    <scope>NUCLEOTIDE SEQUENCE [LARGE SCALE GENOMIC DNA]</scope>
    <source>
        <strain evidence="8">SC-089</strain>
    </source>
</reference>
<dbReference type="Gene3D" id="3.30.70.370">
    <property type="match status" value="1"/>
</dbReference>
<evidence type="ECO:0000256" key="3">
    <source>
        <dbReference type="ARBA" id="ARBA00012417"/>
    </source>
</evidence>
<dbReference type="PANTHER" id="PTHR10133">
    <property type="entry name" value="DNA POLYMERASE I"/>
    <property type="match status" value="1"/>
</dbReference>
<dbReference type="SUPFAM" id="SSF56672">
    <property type="entry name" value="DNA/RNA polymerases"/>
    <property type="match status" value="1"/>
</dbReference>
<dbReference type="SMART" id="SM00482">
    <property type="entry name" value="POLAc"/>
    <property type="match status" value="1"/>
</dbReference>
<dbReference type="Gene3D" id="3.30.420.10">
    <property type="entry name" value="Ribonuclease H-like superfamily/Ribonuclease H"/>
    <property type="match status" value="1"/>
</dbReference>
<dbReference type="PRINTS" id="PR00868">
    <property type="entry name" value="DNAPOLI"/>
</dbReference>
<evidence type="ECO:0000313" key="7">
    <source>
        <dbReference type="EMBL" id="OWT53381.1"/>
    </source>
</evidence>
<proteinExistence type="inferred from homology"/>
<dbReference type="InterPro" id="IPR043502">
    <property type="entry name" value="DNA/RNA_pol_sf"/>
</dbReference>
<dbReference type="InterPro" id="IPR036397">
    <property type="entry name" value="RNaseH_sf"/>
</dbReference>
<evidence type="ECO:0000256" key="5">
    <source>
        <dbReference type="ARBA" id="ARBA00049244"/>
    </source>
</evidence>
<sequence length="608" mass="68332">MKILALDFETYYDQEYSLSKMTTDSYVHDQRFKVHMMSLRDAGGTTHCFPPHVIPHVLSRIDWPNTGILAQNTAFDGYILTQHYHTPQPKLWLDTLSMARPMLGHNSRHSLKALAEYYGLPPKGTEVENMRGKRELSPREYAAGADYCIHDTELCWEIFQRMMAGGFPASELRVIDLTLRMFLDPLLRLDTEMLERYLVEVREGKADLLVKAGLTSRDALMSNDMFADLLEALGVDPPMKISKTTGKPTLAFAKTDPDFKALLEHDDPRVSTLVAARMGVKSTIEETRTERLLVPARANRPWPVLLNYFGAGTTGRHSGGNKQNPQNLKRGGVLRESITAPDGCAIIVVDSSQIEARSLATVAGQADLVQSFRNKEDIYSGFATDIYGYPVDKISHPLERHVGKTSVLGLGYGMGWFKFQLALYTGTPSVEMEDPQCERIVDLYRARFAMIPQFWRTMNSALSCVYEGIERDFGYFQTCGEGLRLPNGFLIRYPYLKPDGNGSWIYLQKGKPSKLYGAKATENLIQALARIVVTDQMIEVMRDQNTSRYHHKLALFAHDELVLVAPKQHAEDVLALALDCMHQAPPWIPELPVAAEGGIGYRYAEAKS</sequence>
<comment type="caution">
    <text evidence="7">The sequence shown here is derived from an EMBL/GenBank/DDBJ whole genome shotgun (WGS) entry which is preliminary data.</text>
</comment>
<dbReference type="PANTHER" id="PTHR10133:SF27">
    <property type="entry name" value="DNA POLYMERASE NU"/>
    <property type="match status" value="1"/>
</dbReference>
<organism evidence="7 8">
    <name type="scientific">Candidimonas nitroreducens</name>
    <dbReference type="NCBI Taxonomy" id="683354"/>
    <lineage>
        <taxon>Bacteria</taxon>
        <taxon>Pseudomonadati</taxon>
        <taxon>Pseudomonadota</taxon>
        <taxon>Betaproteobacteria</taxon>
        <taxon>Burkholderiales</taxon>
        <taxon>Alcaligenaceae</taxon>
        <taxon>Candidimonas</taxon>
    </lineage>
</organism>
<comment type="similarity">
    <text evidence="1">Belongs to the DNA polymerase type-A family.</text>
</comment>
<dbReference type="GO" id="GO:0003677">
    <property type="term" value="F:DNA binding"/>
    <property type="evidence" value="ECO:0007669"/>
    <property type="project" value="InterPro"/>
</dbReference>